<dbReference type="Proteomes" id="UP001152533">
    <property type="component" value="Unassembled WGS sequence"/>
</dbReference>
<keyword evidence="2" id="KW-1185">Reference proteome</keyword>
<reference evidence="1" key="1">
    <citation type="submission" date="2022-08" db="EMBL/GenBank/DDBJ databases">
        <authorList>
            <person name="Giroux E."/>
            <person name="Giroux E."/>
        </authorList>
    </citation>
    <scope>NUCLEOTIDE SEQUENCE</scope>
    <source>
        <strain evidence="1">H1091258</strain>
    </source>
</reference>
<name>A0A9W4S6L8_9PEZI</name>
<evidence type="ECO:0000313" key="1">
    <source>
        <dbReference type="EMBL" id="CAI0654264.1"/>
    </source>
</evidence>
<accession>A0A9W4S6L8</accession>
<protein>
    <submittedName>
        <fullName evidence="1">Uncharacterized protein</fullName>
    </submittedName>
</protein>
<evidence type="ECO:0000313" key="2">
    <source>
        <dbReference type="Proteomes" id="UP001152533"/>
    </source>
</evidence>
<dbReference type="AlphaFoldDB" id="A0A9W4S6L8"/>
<comment type="caution">
    <text evidence="1">The sequence shown here is derived from an EMBL/GenBank/DDBJ whole genome shotgun (WGS) entry which is preliminary data.</text>
</comment>
<gene>
    <name evidence="1" type="ORF">CGXH109_LOCUS136303</name>
</gene>
<organism evidence="1 2">
    <name type="scientific">Colletotrichum noveboracense</name>
    <dbReference type="NCBI Taxonomy" id="2664923"/>
    <lineage>
        <taxon>Eukaryota</taxon>
        <taxon>Fungi</taxon>
        <taxon>Dikarya</taxon>
        <taxon>Ascomycota</taxon>
        <taxon>Pezizomycotina</taxon>
        <taxon>Sordariomycetes</taxon>
        <taxon>Hypocreomycetidae</taxon>
        <taxon>Glomerellales</taxon>
        <taxon>Glomerellaceae</taxon>
        <taxon>Colletotrichum</taxon>
        <taxon>Colletotrichum gloeosporioides species complex</taxon>
    </lineage>
</organism>
<proteinExistence type="predicted"/>
<sequence>MSCFKFEPSNTLTMLQEKHIINFSSKHAGSTQVKPSNSFFPEFFLNFLSIIGKPSQLISSSNSPIFNNITISF</sequence>
<dbReference type="EMBL" id="CAMGZC010002045">
    <property type="protein sequence ID" value="CAI0654264.1"/>
    <property type="molecule type" value="Genomic_DNA"/>
</dbReference>